<feature type="compositionally biased region" description="Low complexity" evidence="1">
    <location>
        <begin position="21"/>
        <end position="32"/>
    </location>
</feature>
<keyword evidence="3" id="KW-1185">Reference proteome</keyword>
<dbReference type="EMBL" id="AZRA01000016">
    <property type="protein sequence ID" value="KDB53759.1"/>
    <property type="molecule type" value="Genomic_DNA"/>
</dbReference>
<proteinExistence type="predicted"/>
<comment type="caution">
    <text evidence="2">The sequence shown here is derived from an EMBL/GenBank/DDBJ whole genome shotgun (WGS) entry which is preliminary data.</text>
</comment>
<organism evidence="2 3">
    <name type="scientific">Sphaerotilus natans subsp. natans DSM 6575</name>
    <dbReference type="NCBI Taxonomy" id="1286631"/>
    <lineage>
        <taxon>Bacteria</taxon>
        <taxon>Pseudomonadati</taxon>
        <taxon>Pseudomonadota</taxon>
        <taxon>Betaproteobacteria</taxon>
        <taxon>Burkholderiales</taxon>
        <taxon>Sphaerotilaceae</taxon>
        <taxon>Sphaerotilus</taxon>
    </lineage>
</organism>
<name>A0A059KR97_9BURK</name>
<protein>
    <submittedName>
        <fullName evidence="2">Uncharacterized protein</fullName>
    </submittedName>
</protein>
<evidence type="ECO:0000313" key="3">
    <source>
        <dbReference type="Proteomes" id="UP000026714"/>
    </source>
</evidence>
<gene>
    <name evidence="2" type="ORF">X805_06600</name>
</gene>
<dbReference type="Proteomes" id="UP000026714">
    <property type="component" value="Unassembled WGS sequence"/>
</dbReference>
<sequence>MGEAPRQGACLAPARGRKAPGRGMLRGLQQQMRRMRARSPQLAIRSPHP</sequence>
<feature type="region of interest" description="Disordered" evidence="1">
    <location>
        <begin position="1"/>
        <end position="49"/>
    </location>
</feature>
<accession>A0A059KR97</accession>
<evidence type="ECO:0000313" key="2">
    <source>
        <dbReference type="EMBL" id="KDB53759.1"/>
    </source>
</evidence>
<evidence type="ECO:0000256" key="1">
    <source>
        <dbReference type="SAM" id="MobiDB-lite"/>
    </source>
</evidence>
<dbReference type="AlphaFoldDB" id="A0A059KR97"/>
<reference evidence="2 3" key="1">
    <citation type="journal article" date="2014" name="FEMS Microbiol. Ecol.">
        <title>Sphaerotilus natans encrusted with nanoball-shaped Fe(III) oxide minerals formed by nitrate-reducing mixotrophic Fe(II) oxidation.</title>
        <authorList>
            <person name="Park S."/>
            <person name="Kim D.H."/>
            <person name="Lee J.H."/>
            <person name="Hur H.G."/>
        </authorList>
    </citation>
    <scope>NUCLEOTIDE SEQUENCE [LARGE SCALE GENOMIC DNA]</scope>
    <source>
        <strain evidence="2 3">DSM 6575</strain>
    </source>
</reference>